<comment type="caution">
    <text evidence="1">The sequence shown here is derived from an EMBL/GenBank/DDBJ whole genome shotgun (WGS) entry which is preliminary data.</text>
</comment>
<name>A0A225DNA1_9BACT</name>
<organism evidence="1 2">
    <name type="scientific">Fimbriiglobus ruber</name>
    <dbReference type="NCBI Taxonomy" id="1908690"/>
    <lineage>
        <taxon>Bacteria</taxon>
        <taxon>Pseudomonadati</taxon>
        <taxon>Planctomycetota</taxon>
        <taxon>Planctomycetia</taxon>
        <taxon>Gemmatales</taxon>
        <taxon>Gemmataceae</taxon>
        <taxon>Fimbriiglobus</taxon>
    </lineage>
</organism>
<evidence type="ECO:0000313" key="1">
    <source>
        <dbReference type="EMBL" id="OWK38699.1"/>
    </source>
</evidence>
<keyword evidence="2" id="KW-1185">Reference proteome</keyword>
<accession>A0A225DNA1</accession>
<reference evidence="2" key="1">
    <citation type="submission" date="2017-06" db="EMBL/GenBank/DDBJ databases">
        <title>Genome analysis of Fimbriiglobus ruber SP5, the first member of the order Planctomycetales with confirmed chitinolytic capability.</title>
        <authorList>
            <person name="Ravin N.V."/>
            <person name="Rakitin A.L."/>
            <person name="Ivanova A.A."/>
            <person name="Beletsky A.V."/>
            <person name="Kulichevskaya I.S."/>
            <person name="Mardanov A.V."/>
            <person name="Dedysh S.N."/>
        </authorList>
    </citation>
    <scope>NUCLEOTIDE SEQUENCE [LARGE SCALE GENOMIC DNA]</scope>
    <source>
        <strain evidence="2">SP5</strain>
    </source>
</reference>
<evidence type="ECO:0000313" key="2">
    <source>
        <dbReference type="Proteomes" id="UP000214646"/>
    </source>
</evidence>
<dbReference type="EMBL" id="NIDE01000014">
    <property type="protein sequence ID" value="OWK38699.1"/>
    <property type="molecule type" value="Genomic_DNA"/>
</dbReference>
<protein>
    <submittedName>
        <fullName evidence="1">Uncharacterized protein</fullName>
    </submittedName>
</protein>
<proteinExistence type="predicted"/>
<dbReference type="AlphaFoldDB" id="A0A225DNA1"/>
<sequence>MLREDYRVTVGRETVRLWLREADLAVLRALGDPRAAE</sequence>
<dbReference type="Proteomes" id="UP000214646">
    <property type="component" value="Unassembled WGS sequence"/>
</dbReference>
<gene>
    <name evidence="1" type="ORF">FRUB_07819</name>
</gene>